<gene>
    <name evidence="2" type="ORF">CGLO_10643</name>
</gene>
<dbReference type="InterPro" id="IPR008979">
    <property type="entry name" value="Galactose-bd-like_sf"/>
</dbReference>
<reference evidence="3" key="1">
    <citation type="journal article" date="2013" name="Mol. Plant Microbe Interact.">
        <title>Global aspects of pacC regulation of pathogenicity genes in Colletotrichum gloeosporioides as revealed by transcriptome analysis.</title>
        <authorList>
            <person name="Alkan N."/>
            <person name="Meng X."/>
            <person name="Friedlander G."/>
            <person name="Reuveni E."/>
            <person name="Sukno S."/>
            <person name="Sherman A."/>
            <person name="Thon M."/>
            <person name="Fluhr R."/>
            <person name="Prusky D."/>
        </authorList>
    </citation>
    <scope>NUCLEOTIDE SEQUENCE [LARGE SCALE GENOMIC DNA]</scope>
    <source>
        <strain evidence="3">Cg-14</strain>
    </source>
</reference>
<dbReference type="Gene3D" id="2.60.120.260">
    <property type="entry name" value="Galactose-binding domain-like"/>
    <property type="match status" value="1"/>
</dbReference>
<organism evidence="2 3">
    <name type="scientific">Colletotrichum gloeosporioides (strain Cg-14)</name>
    <name type="common">Anthracnose fungus</name>
    <name type="synonym">Glomerella cingulata</name>
    <dbReference type="NCBI Taxonomy" id="1237896"/>
    <lineage>
        <taxon>Eukaryota</taxon>
        <taxon>Fungi</taxon>
        <taxon>Dikarya</taxon>
        <taxon>Ascomycota</taxon>
        <taxon>Pezizomycotina</taxon>
        <taxon>Sordariomycetes</taxon>
        <taxon>Hypocreomycetidae</taxon>
        <taxon>Glomerellales</taxon>
        <taxon>Glomerellaceae</taxon>
        <taxon>Colletotrichum</taxon>
        <taxon>Colletotrichum gloeosporioides species complex</taxon>
    </lineage>
</organism>
<evidence type="ECO:0000313" key="3">
    <source>
        <dbReference type="Proteomes" id="UP000015530"/>
    </source>
</evidence>
<sequence length="301" mass="33538">MSEQQVWLMLLTVWMVTFLILHLLFIYSHFPYFHALIFDFHYVLAEFYSHICEFLSFSDALRRPYGENAVVDIIIVAEHLIIAVLLRAKRSMIVVILILIDVCVIHKSNTNNFNTIFIALIDGLIIFKSDLYYSFHNDTELVSNRIFYPAAGDGNSSFENGLSPWRLQGSGGIDTDASGVKEGESHTGTHSFHAVGVEAGWFIDISRDFDVTANTAYQLELWAKSVTPGCYVTVWFLKQDATLDTTTAYTKLSLSIPAENVTPDAIASGSTALIEFLCDGVGGFGPDYAMFIDDITVTAVQ</sequence>
<keyword evidence="1" id="KW-0812">Transmembrane</keyword>
<dbReference type="EMBL" id="AMYD01002182">
    <property type="protein sequence ID" value="EQB49967.1"/>
    <property type="molecule type" value="Genomic_DNA"/>
</dbReference>
<dbReference type="SUPFAM" id="SSF49785">
    <property type="entry name" value="Galactose-binding domain-like"/>
    <property type="match status" value="1"/>
</dbReference>
<dbReference type="OrthoDB" id="5985073at2759"/>
<protein>
    <submittedName>
        <fullName evidence="2">Uncharacterized protein</fullName>
    </submittedName>
</protein>
<evidence type="ECO:0000256" key="1">
    <source>
        <dbReference type="SAM" id="Phobius"/>
    </source>
</evidence>
<keyword evidence="1" id="KW-0472">Membrane</keyword>
<name>T0K394_COLGC</name>
<keyword evidence="1" id="KW-1133">Transmembrane helix</keyword>
<comment type="caution">
    <text evidence="2">The sequence shown here is derived from an EMBL/GenBank/DDBJ whole genome shotgun (WGS) entry which is preliminary data.</text>
</comment>
<proteinExistence type="predicted"/>
<dbReference type="HOGENOM" id="CLU_924411_0_0_1"/>
<dbReference type="Proteomes" id="UP000015530">
    <property type="component" value="Unassembled WGS sequence"/>
</dbReference>
<evidence type="ECO:0000313" key="2">
    <source>
        <dbReference type="EMBL" id="EQB49967.1"/>
    </source>
</evidence>
<feature type="transmembrane region" description="Helical" evidence="1">
    <location>
        <begin position="6"/>
        <end position="25"/>
    </location>
</feature>
<dbReference type="AlphaFoldDB" id="T0K394"/>
<accession>T0K394</accession>